<protein>
    <submittedName>
        <fullName evidence="8">RagB/SusD family nutrient uptake outer membrane protein</fullName>
    </submittedName>
</protein>
<keyword evidence="5" id="KW-0998">Cell outer membrane</keyword>
<evidence type="ECO:0000256" key="4">
    <source>
        <dbReference type="ARBA" id="ARBA00023136"/>
    </source>
</evidence>
<evidence type="ECO:0000313" key="9">
    <source>
        <dbReference type="Proteomes" id="UP000428260"/>
    </source>
</evidence>
<feature type="domain" description="RagB/SusD" evidence="6">
    <location>
        <begin position="294"/>
        <end position="572"/>
    </location>
</feature>
<proteinExistence type="inferred from homology"/>
<keyword evidence="9" id="KW-1185">Reference proteome</keyword>
<dbReference type="Proteomes" id="UP000428260">
    <property type="component" value="Chromosome"/>
</dbReference>
<accession>A0A6I6JU08</accession>
<evidence type="ECO:0000256" key="5">
    <source>
        <dbReference type="ARBA" id="ARBA00023237"/>
    </source>
</evidence>
<keyword evidence="3" id="KW-0732">Signal</keyword>
<name>A0A6I6JU08_9BACT</name>
<comment type="similarity">
    <text evidence="2">Belongs to the SusD family.</text>
</comment>
<dbReference type="KEGG" id="mcos:GM418_08210"/>
<dbReference type="AlphaFoldDB" id="A0A6I6JU08"/>
<dbReference type="Pfam" id="PF07980">
    <property type="entry name" value="SusD_RagB"/>
    <property type="match status" value="1"/>
</dbReference>
<dbReference type="SUPFAM" id="SSF48452">
    <property type="entry name" value="TPR-like"/>
    <property type="match status" value="1"/>
</dbReference>
<evidence type="ECO:0000313" key="8">
    <source>
        <dbReference type="EMBL" id="QGY43642.1"/>
    </source>
</evidence>
<comment type="subcellular location">
    <subcellularLocation>
        <location evidence="1">Cell outer membrane</location>
    </subcellularLocation>
</comment>
<dbReference type="InterPro" id="IPR011990">
    <property type="entry name" value="TPR-like_helical_dom_sf"/>
</dbReference>
<dbReference type="RefSeq" id="WP_158864974.1">
    <property type="nucleotide sequence ID" value="NZ_CP046401.1"/>
</dbReference>
<feature type="domain" description="SusD-like N-terminal" evidence="7">
    <location>
        <begin position="108"/>
        <end position="236"/>
    </location>
</feature>
<dbReference type="InterPro" id="IPR033985">
    <property type="entry name" value="SusD-like_N"/>
</dbReference>
<keyword evidence="4" id="KW-0472">Membrane</keyword>
<dbReference type="InterPro" id="IPR012944">
    <property type="entry name" value="SusD_RagB_dom"/>
</dbReference>
<dbReference type="Gene3D" id="1.25.40.390">
    <property type="match status" value="1"/>
</dbReference>
<reference evidence="8 9" key="1">
    <citation type="submission" date="2019-11" db="EMBL/GenBank/DDBJ databases">
        <authorList>
            <person name="Zheng R.K."/>
            <person name="Sun C.M."/>
        </authorList>
    </citation>
    <scope>NUCLEOTIDE SEQUENCE [LARGE SCALE GENOMIC DNA]</scope>
    <source>
        <strain evidence="8 9">WC007</strain>
    </source>
</reference>
<evidence type="ECO:0000259" key="6">
    <source>
        <dbReference type="Pfam" id="PF07980"/>
    </source>
</evidence>
<organism evidence="8 9">
    <name type="scientific">Maribellus comscasis</name>
    <dbReference type="NCBI Taxonomy" id="2681766"/>
    <lineage>
        <taxon>Bacteria</taxon>
        <taxon>Pseudomonadati</taxon>
        <taxon>Bacteroidota</taxon>
        <taxon>Bacteroidia</taxon>
        <taxon>Marinilabiliales</taxon>
        <taxon>Prolixibacteraceae</taxon>
        <taxon>Maribellus</taxon>
    </lineage>
</organism>
<evidence type="ECO:0000256" key="2">
    <source>
        <dbReference type="ARBA" id="ARBA00006275"/>
    </source>
</evidence>
<dbReference type="EMBL" id="CP046401">
    <property type="protein sequence ID" value="QGY43642.1"/>
    <property type="molecule type" value="Genomic_DNA"/>
</dbReference>
<evidence type="ECO:0000259" key="7">
    <source>
        <dbReference type="Pfam" id="PF14322"/>
    </source>
</evidence>
<dbReference type="GO" id="GO:0009279">
    <property type="term" value="C:cell outer membrane"/>
    <property type="evidence" value="ECO:0007669"/>
    <property type="project" value="UniProtKB-SubCell"/>
</dbReference>
<dbReference type="PROSITE" id="PS51257">
    <property type="entry name" value="PROKAR_LIPOPROTEIN"/>
    <property type="match status" value="1"/>
</dbReference>
<gene>
    <name evidence="8" type="ORF">GM418_08210</name>
</gene>
<evidence type="ECO:0000256" key="3">
    <source>
        <dbReference type="ARBA" id="ARBA00022729"/>
    </source>
</evidence>
<evidence type="ECO:0000256" key="1">
    <source>
        <dbReference type="ARBA" id="ARBA00004442"/>
    </source>
</evidence>
<dbReference type="Pfam" id="PF14322">
    <property type="entry name" value="SusD-like_3"/>
    <property type="match status" value="1"/>
</dbReference>
<sequence length="572" mass="64941">MKQKIFRIIRTYILAVLIIPLIGISCNEDEILEETPLDFLAPKNAYSSVAGARQGISGLHAYARNYLFKDAASQECFAWRRGVSTDIAYHGEDPASTKFPCDFVSFFTSTNYVSRDSWTRNYKLIQNANVLIAAIEESDPEIWESEDQMNAYKAEAMFFRAYAYRELVSCFGSVPIVTEVISAPKTDFIRNSVSEVYATMESDLSYGTTHLPVRGEEEDPGRITQGAAWHFLAEAYVAQGKNQEAVEACTHVIDDYGYAIMTERFGSTVDVFGSGDVYLDLHAYGNHNLDANTEAIWVDQYEPLVEGGSNNLGERGFGCAYFRMGNTPDGYQAFLGEYYNGKYTGYSDTLGRPVAWIRPTYHAANAIWKSDWDNDYRNAKHMIKRKFYWDNPASAYYGQAVDFSLYPADAGRDPIKDTCQYIFPYFMKFADPCNHFTSPDRSGGGYNHKDQYALRLAETYLLRAEAYINLGQTGKAADDINVIRERSNATPITADEATIDYMLDERIRELWGEEQRQITLRRTGKLIERILKYNNNPKFPGLNAKDYHVLLPIPQTQIDLNIDAEFEQNPGY</sequence>